<dbReference type="GO" id="GO:0003677">
    <property type="term" value="F:DNA binding"/>
    <property type="evidence" value="ECO:0007669"/>
    <property type="project" value="UniProtKB-KW"/>
</dbReference>
<dbReference type="AlphaFoldDB" id="A0A8H5ZN26"/>
<comment type="caution">
    <text evidence="4">The sequence shown here is derived from an EMBL/GenBank/DDBJ whole genome shotgun (WGS) entry which is preliminary data.</text>
</comment>
<organism evidence="4 5">
    <name type="scientific">Cochliobolus sativus</name>
    <name type="common">Common root rot and spot blotch fungus</name>
    <name type="synonym">Bipolaris sorokiniana</name>
    <dbReference type="NCBI Taxonomy" id="45130"/>
    <lineage>
        <taxon>Eukaryota</taxon>
        <taxon>Fungi</taxon>
        <taxon>Dikarya</taxon>
        <taxon>Ascomycota</taxon>
        <taxon>Pezizomycotina</taxon>
        <taxon>Dothideomycetes</taxon>
        <taxon>Pleosporomycetidae</taxon>
        <taxon>Pleosporales</taxon>
        <taxon>Pleosporineae</taxon>
        <taxon>Pleosporaceae</taxon>
        <taxon>Bipolaris</taxon>
    </lineage>
</organism>
<evidence type="ECO:0000256" key="1">
    <source>
        <dbReference type="ARBA" id="ARBA00023125"/>
    </source>
</evidence>
<reference evidence="4" key="1">
    <citation type="submission" date="2019-11" db="EMBL/GenBank/DDBJ databases">
        <title>Bipolaris sorokiniana Genome sequencing.</title>
        <authorList>
            <person name="Wang H."/>
        </authorList>
    </citation>
    <scope>NUCLEOTIDE SEQUENCE</scope>
</reference>
<dbReference type="InterPro" id="IPR006600">
    <property type="entry name" value="HTH_CenpB_DNA-bd_dom"/>
</dbReference>
<dbReference type="Pfam" id="PF03221">
    <property type="entry name" value="HTH_Tnp_Tc5"/>
    <property type="match status" value="1"/>
</dbReference>
<evidence type="ECO:0000313" key="5">
    <source>
        <dbReference type="Proteomes" id="UP000624244"/>
    </source>
</evidence>
<name>A0A8H5ZN26_COCSA</name>
<evidence type="ECO:0000256" key="2">
    <source>
        <dbReference type="SAM" id="MobiDB-lite"/>
    </source>
</evidence>
<accession>A0A8H5ZN26</accession>
<evidence type="ECO:0000259" key="3">
    <source>
        <dbReference type="Pfam" id="PF03221"/>
    </source>
</evidence>
<gene>
    <name evidence="4" type="ORF">GGP41_007839</name>
</gene>
<protein>
    <recommendedName>
        <fullName evidence="3">HTH CENPB-type domain-containing protein</fullName>
    </recommendedName>
</protein>
<sequence length="678" mass="77529">MPKINQRKSVYKEEVVALQKHAEALRLLYQPNIKSYATTHNLPYQRLRRAYLGLSNRCNRAKPPTLYRLNESQDFALERYLDAIDNIGFSIHRGLVEQQANSLLEDAYTGLDEVAPKVGKLWARRWLARHPKYRRVKAKSIEVQPLLDWYTRLKDLIDERGILPEDIYNMDETGCRIGVAKEQYLYTKNGRTVFIHNANNRELVTLVECVRGTGEVIPPLIIVKAATVIEHWIVDLPNGYRVGVSDSGYSNDKLAYAWIQHFNKADFMAIIEEIRRLTFTKSTICSGWRRTGIIPYKPEIVLAHLRTQEGCYSSNSDRSATPPLPLVQRAGTPLDISSPPPLISSPSRAPVRRFHRVKIDLETAQLVRRPQPQGATPEPEDPKPGDATWHTPKTVRQIELQEPFVRAVIQQHLPRQVAADVIRHLRGVSALARNAEGFKRELHKTEAAILAKEERRRRKKRVVESKGGVIYAEDARQMVQQRQVNDIARLEVEIATKRLREATVIFNKWRRIFPTIRNFGRKYTKRIAAGITTLRDVTRWQHINADDSNYNIKALRKWELILQNSSSKYREGAITTDRTPAMWVAYNVRQLVDPYTKLTSHHLTTALPSTTLSQDRECFTQYTQEDYAESTSTGSCIDVDTTINMARKAIVDGEIDVSDSGDSDDSSYCNSPISIISD</sequence>
<keyword evidence="1" id="KW-0238">DNA-binding</keyword>
<feature type="region of interest" description="Disordered" evidence="2">
    <location>
        <begin position="365"/>
        <end position="390"/>
    </location>
</feature>
<evidence type="ECO:0000313" key="4">
    <source>
        <dbReference type="EMBL" id="KAF5852442.1"/>
    </source>
</evidence>
<proteinExistence type="predicted"/>
<dbReference type="EMBL" id="WNKQ01000003">
    <property type="protein sequence ID" value="KAF5852442.1"/>
    <property type="molecule type" value="Genomic_DNA"/>
</dbReference>
<feature type="domain" description="HTH CENPB-type" evidence="3">
    <location>
        <begin position="70"/>
        <end position="134"/>
    </location>
</feature>
<dbReference type="Proteomes" id="UP000624244">
    <property type="component" value="Unassembled WGS sequence"/>
</dbReference>